<keyword evidence="1" id="KW-0808">Transferase</keyword>
<dbReference type="Gene3D" id="3.40.50.10440">
    <property type="entry name" value="Dihydroxyacetone kinase, domain 1"/>
    <property type="match status" value="1"/>
</dbReference>
<dbReference type="Gene3D" id="1.25.40.340">
    <property type="match status" value="1"/>
</dbReference>
<dbReference type="PROSITE" id="PS51481">
    <property type="entry name" value="DHAK"/>
    <property type="match status" value="1"/>
</dbReference>
<evidence type="ECO:0000256" key="2">
    <source>
        <dbReference type="ARBA" id="ARBA00022741"/>
    </source>
</evidence>
<dbReference type="InterPro" id="IPR050861">
    <property type="entry name" value="Dihydroxyacetone_Kinase"/>
</dbReference>
<dbReference type="PANTHER" id="PTHR28629">
    <property type="entry name" value="TRIOKINASE/FMN CYCLASE"/>
    <property type="match status" value="1"/>
</dbReference>
<dbReference type="PANTHER" id="PTHR28629:SF4">
    <property type="entry name" value="TRIOKINASE_FMN CYCLASE"/>
    <property type="match status" value="1"/>
</dbReference>
<dbReference type="GO" id="GO:0005524">
    <property type="term" value="F:ATP binding"/>
    <property type="evidence" value="ECO:0007669"/>
    <property type="project" value="UniProtKB-KW"/>
</dbReference>
<gene>
    <name evidence="7" type="ORF">EC844_12741</name>
</gene>
<dbReference type="SMART" id="SM01120">
    <property type="entry name" value="Dak2"/>
    <property type="match status" value="1"/>
</dbReference>
<keyword evidence="2" id="KW-0547">Nucleotide-binding</keyword>
<dbReference type="GO" id="GO:0004371">
    <property type="term" value="F:glycerone kinase activity"/>
    <property type="evidence" value="ECO:0007669"/>
    <property type="project" value="InterPro"/>
</dbReference>
<dbReference type="Pfam" id="PF02734">
    <property type="entry name" value="Dak2"/>
    <property type="match status" value="1"/>
</dbReference>
<evidence type="ECO:0000259" key="5">
    <source>
        <dbReference type="PROSITE" id="PS51480"/>
    </source>
</evidence>
<dbReference type="GO" id="GO:0019563">
    <property type="term" value="P:glycerol catabolic process"/>
    <property type="evidence" value="ECO:0007669"/>
    <property type="project" value="TreeGrafter"/>
</dbReference>
<organism evidence="7 8">
    <name type="scientific">Acinetobacter calcoaceticus</name>
    <dbReference type="NCBI Taxonomy" id="471"/>
    <lineage>
        <taxon>Bacteria</taxon>
        <taxon>Pseudomonadati</taxon>
        <taxon>Pseudomonadota</taxon>
        <taxon>Gammaproteobacteria</taxon>
        <taxon>Moraxellales</taxon>
        <taxon>Moraxellaceae</taxon>
        <taxon>Acinetobacter</taxon>
        <taxon>Acinetobacter calcoaceticus/baumannii complex</taxon>
    </lineage>
</organism>
<dbReference type="PROSITE" id="PS51480">
    <property type="entry name" value="DHAL"/>
    <property type="match status" value="1"/>
</dbReference>
<feature type="domain" description="DhaL" evidence="5">
    <location>
        <begin position="355"/>
        <end position="544"/>
    </location>
</feature>
<evidence type="ECO:0000256" key="3">
    <source>
        <dbReference type="ARBA" id="ARBA00022777"/>
    </source>
</evidence>
<dbReference type="InterPro" id="IPR004007">
    <property type="entry name" value="DhaL_dom"/>
</dbReference>
<dbReference type="SUPFAM" id="SSF101473">
    <property type="entry name" value="DhaL-like"/>
    <property type="match status" value="1"/>
</dbReference>
<dbReference type="Proteomes" id="UP000294963">
    <property type="component" value="Unassembled WGS sequence"/>
</dbReference>
<protein>
    <submittedName>
        <fullName evidence="7">Dihydroxyacetone kinase</fullName>
    </submittedName>
</protein>
<keyword evidence="8" id="KW-1185">Reference proteome</keyword>
<sequence>MKYFKNRQEDIVKESILGTVKSNPQLGLLHSFPQIKVVLRKDWDKSKVALISGGGSGHEPAHAGFVGQGMLTAAVCGEVFASPSVDAVLSAIIATTGAAGCLLIVKNYTGDRLNFGLAAEQAKAMGYKVAMIIVNDDVALGVQPNSRGIAGTVLLHKVLGALAEQNTDLEQLLAIATQCNDNIYSLSLALTECHRFNQPEEARIAADQVELGLGIHGEPGAAIIDYASATELVTQLLSTLASAIPVSKSNTEYALMINNLGNATPIEMYIVTEVIAQTTFGQRAKYLIGPAALMTALNMNGISISVLLLDPSTEAALIAETTVKQWPGVHPWNNDHLIAYPQLPETLQFPASTDAALQQLVEQLAQHFIHLEDQINLLDAQVGDGDAGSTFATSGRNILKYREALPFAQPAEFLATLGRILARESGGSSGVLLSIMFTAASEAYRQQPHWGRALLAGLRQMQSYSGAKLGNRTMIDVLEPVFVALAADADLSEIVVLARQGAEATKQMNTDVMGRSAYVPEAILKDIPDPGAAAIARAIEMLLEK</sequence>
<dbReference type="AlphaFoldDB" id="A0A4R1XQA9"/>
<evidence type="ECO:0000313" key="7">
    <source>
        <dbReference type="EMBL" id="TCM61823.1"/>
    </source>
</evidence>
<dbReference type="Pfam" id="PF02733">
    <property type="entry name" value="Dak1"/>
    <property type="match status" value="1"/>
</dbReference>
<evidence type="ECO:0000256" key="1">
    <source>
        <dbReference type="ARBA" id="ARBA00022679"/>
    </source>
</evidence>
<dbReference type="Gene3D" id="3.30.1180.20">
    <property type="entry name" value="Dihydroxyacetone kinase, domain 2"/>
    <property type="match status" value="1"/>
</dbReference>
<reference evidence="7 8" key="1">
    <citation type="submission" date="2019-03" db="EMBL/GenBank/DDBJ databases">
        <title>Genomic analyses of the natural microbiome of Caenorhabditis elegans.</title>
        <authorList>
            <person name="Samuel B."/>
        </authorList>
    </citation>
    <scope>NUCLEOTIDE SEQUENCE [LARGE SCALE GENOMIC DNA]</scope>
    <source>
        <strain evidence="7 8">JUb89</strain>
    </source>
</reference>
<evidence type="ECO:0000259" key="6">
    <source>
        <dbReference type="PROSITE" id="PS51481"/>
    </source>
</evidence>
<keyword evidence="4" id="KW-0067">ATP-binding</keyword>
<dbReference type="InterPro" id="IPR036117">
    <property type="entry name" value="DhaL_dom_sf"/>
</dbReference>
<feature type="domain" description="DhaK" evidence="6">
    <location>
        <begin position="7"/>
        <end position="326"/>
    </location>
</feature>
<comment type="caution">
    <text evidence="7">The sequence shown here is derived from an EMBL/GenBank/DDBJ whole genome shotgun (WGS) entry which is preliminary data.</text>
</comment>
<dbReference type="FunFam" id="3.40.50.10440:FF:000001">
    <property type="entry name" value="Dihydroxyacetone kinase, DhaK subunit"/>
    <property type="match status" value="1"/>
</dbReference>
<dbReference type="InterPro" id="IPR004006">
    <property type="entry name" value="DhaK_dom"/>
</dbReference>
<evidence type="ECO:0000313" key="8">
    <source>
        <dbReference type="Proteomes" id="UP000294963"/>
    </source>
</evidence>
<dbReference type="OrthoDB" id="9806345at2"/>
<dbReference type="EMBL" id="SLVJ01000027">
    <property type="protein sequence ID" value="TCM61823.1"/>
    <property type="molecule type" value="Genomic_DNA"/>
</dbReference>
<dbReference type="SUPFAM" id="SSF82549">
    <property type="entry name" value="DAK1/DegV-like"/>
    <property type="match status" value="1"/>
</dbReference>
<accession>A0A4R1XQA9</accession>
<dbReference type="GO" id="GO:0005829">
    <property type="term" value="C:cytosol"/>
    <property type="evidence" value="ECO:0007669"/>
    <property type="project" value="TreeGrafter"/>
</dbReference>
<proteinExistence type="predicted"/>
<evidence type="ECO:0000256" key="4">
    <source>
        <dbReference type="ARBA" id="ARBA00022840"/>
    </source>
</evidence>
<keyword evidence="3 7" id="KW-0418">Kinase</keyword>
<name>A0A4R1XQA9_ACICA</name>